<comment type="caution">
    <text evidence="2">The sequence shown here is derived from an EMBL/GenBank/DDBJ whole genome shotgun (WGS) entry which is preliminary data.</text>
</comment>
<evidence type="ECO:0008006" key="4">
    <source>
        <dbReference type="Google" id="ProtNLM"/>
    </source>
</evidence>
<feature type="non-terminal residue" evidence="2">
    <location>
        <position position="1"/>
    </location>
</feature>
<feature type="region of interest" description="Disordered" evidence="1">
    <location>
        <begin position="1"/>
        <end position="25"/>
    </location>
</feature>
<gene>
    <name evidence="2" type="ORF">ACH4GP_38275</name>
</gene>
<evidence type="ECO:0000313" key="2">
    <source>
        <dbReference type="EMBL" id="MFH8590154.1"/>
    </source>
</evidence>
<feature type="region of interest" description="Disordered" evidence="1">
    <location>
        <begin position="90"/>
        <end position="113"/>
    </location>
</feature>
<dbReference type="PANTHER" id="PTHR33627:SF1">
    <property type="entry name" value="TRANSPOSASE"/>
    <property type="match status" value="1"/>
</dbReference>
<proteinExistence type="predicted"/>
<dbReference type="SUPFAM" id="SSF53098">
    <property type="entry name" value="Ribonuclease H-like"/>
    <property type="match status" value="1"/>
</dbReference>
<dbReference type="EMBL" id="JBIRGH010000056">
    <property type="protein sequence ID" value="MFH8590154.1"/>
    <property type="molecule type" value="Genomic_DNA"/>
</dbReference>
<reference evidence="2 3" key="1">
    <citation type="submission" date="2024-10" db="EMBL/GenBank/DDBJ databases">
        <title>The Natural Products Discovery Center: Release of the First 8490 Sequenced Strains for Exploring Actinobacteria Biosynthetic Diversity.</title>
        <authorList>
            <person name="Kalkreuter E."/>
            <person name="Kautsar S.A."/>
            <person name="Yang D."/>
            <person name="Bader C.D."/>
            <person name="Teijaro C.N."/>
            <person name="Fluegel L."/>
            <person name="Davis C.M."/>
            <person name="Simpson J.R."/>
            <person name="Lauterbach L."/>
            <person name="Steele A.D."/>
            <person name="Gui C."/>
            <person name="Meng S."/>
            <person name="Li G."/>
            <person name="Viehrig K."/>
            <person name="Ye F."/>
            <person name="Su P."/>
            <person name="Kiefer A.F."/>
            <person name="Nichols A."/>
            <person name="Cepeda A.J."/>
            <person name="Yan W."/>
            <person name="Fan B."/>
            <person name="Jiang Y."/>
            <person name="Adhikari A."/>
            <person name="Zheng C.-J."/>
            <person name="Schuster L."/>
            <person name="Cowan T.M."/>
            <person name="Smanski M.J."/>
            <person name="Chevrette M.G."/>
            <person name="De Carvalho L.P.S."/>
            <person name="Shen B."/>
        </authorList>
    </citation>
    <scope>NUCLEOTIDE SEQUENCE [LARGE SCALE GENOMIC DNA]</scope>
    <source>
        <strain evidence="2 3">NPDC018013</strain>
    </source>
</reference>
<dbReference type="InterPro" id="IPR012337">
    <property type="entry name" value="RNaseH-like_sf"/>
</dbReference>
<evidence type="ECO:0000256" key="1">
    <source>
        <dbReference type="SAM" id="MobiDB-lite"/>
    </source>
</evidence>
<sequence length="113" mass="12413">TAADSRSPPHHRTENGAHSSVRSGARSLVRRHDQLIAVAGARWAIEACFQSAKGECGLDHYQVRRYQGWYRHITLAMAAHAFLTATRATELATGKAETDPPDWSRSASRNSDA</sequence>
<dbReference type="PANTHER" id="PTHR33627">
    <property type="entry name" value="TRANSPOSASE"/>
    <property type="match status" value="1"/>
</dbReference>
<name>A0ABW7RTG0_9ACTN</name>
<organism evidence="2 3">
    <name type="scientific">Streptomyces celluloflavus</name>
    <dbReference type="NCBI Taxonomy" id="58344"/>
    <lineage>
        <taxon>Bacteria</taxon>
        <taxon>Bacillati</taxon>
        <taxon>Actinomycetota</taxon>
        <taxon>Actinomycetes</taxon>
        <taxon>Kitasatosporales</taxon>
        <taxon>Streptomycetaceae</taxon>
        <taxon>Streptomyces</taxon>
    </lineage>
</organism>
<keyword evidence="3" id="KW-1185">Reference proteome</keyword>
<evidence type="ECO:0000313" key="3">
    <source>
        <dbReference type="Proteomes" id="UP001610990"/>
    </source>
</evidence>
<dbReference type="InterPro" id="IPR039365">
    <property type="entry name" value="IS701-like"/>
</dbReference>
<protein>
    <recommendedName>
        <fullName evidence="4">Transposase</fullName>
    </recommendedName>
</protein>
<accession>A0ABW7RTG0</accession>
<dbReference type="Proteomes" id="UP001610990">
    <property type="component" value="Unassembled WGS sequence"/>
</dbReference>